<feature type="repeat" description="ANK" evidence="3">
    <location>
        <begin position="382"/>
        <end position="414"/>
    </location>
</feature>
<dbReference type="GO" id="GO:0005829">
    <property type="term" value="C:cytosol"/>
    <property type="evidence" value="ECO:0007669"/>
    <property type="project" value="TreeGrafter"/>
</dbReference>
<feature type="repeat" description="ANK" evidence="3">
    <location>
        <begin position="279"/>
        <end position="311"/>
    </location>
</feature>
<reference evidence="5" key="3">
    <citation type="submission" date="2025-09" db="UniProtKB">
        <authorList>
            <consortium name="Ensembl"/>
        </authorList>
    </citation>
    <scope>IDENTIFICATION</scope>
</reference>
<keyword evidence="1" id="KW-0677">Repeat</keyword>
<dbReference type="Ensembl" id="ENSPMRT00000016131.1">
    <property type="protein sequence ID" value="ENSPMRP00000015099.1"/>
    <property type="gene ID" value="ENSPMRG00000010079.1"/>
</dbReference>
<accession>A0A670IUB4</accession>
<feature type="repeat" description="ANK" evidence="3">
    <location>
        <begin position="348"/>
        <end position="380"/>
    </location>
</feature>
<feature type="region of interest" description="Disordered" evidence="4">
    <location>
        <begin position="466"/>
        <end position="566"/>
    </location>
</feature>
<dbReference type="GeneID" id="114603340"/>
<evidence type="ECO:0000313" key="5">
    <source>
        <dbReference type="Ensembl" id="ENSPMRP00000015099.1"/>
    </source>
</evidence>
<evidence type="ECO:0000313" key="6">
    <source>
        <dbReference type="Proteomes" id="UP000472272"/>
    </source>
</evidence>
<dbReference type="PANTHER" id="PTHR46680:SF2">
    <property type="entry name" value="NF-KAPPA-B INHIBITOR ZETA"/>
    <property type="match status" value="1"/>
</dbReference>
<dbReference type="InterPro" id="IPR051070">
    <property type="entry name" value="NF-kappa-B_inhibitor"/>
</dbReference>
<dbReference type="GO" id="GO:0071356">
    <property type="term" value="P:cellular response to tumor necrosis factor"/>
    <property type="evidence" value="ECO:0007669"/>
    <property type="project" value="TreeGrafter"/>
</dbReference>
<dbReference type="PRINTS" id="PR01415">
    <property type="entry name" value="ANKYRIN"/>
</dbReference>
<dbReference type="SUPFAM" id="SSF48403">
    <property type="entry name" value="Ankyrin repeat"/>
    <property type="match status" value="1"/>
</dbReference>
<sequence length="671" mass="71290">MVTFRLPAQQHPGKLTRWTPPAPPALDPALEPKANPARESLPGDGKEDLANMAGELPVDLSTWRKGGSQGRSVAPDGEVSLDASGRRLPTSREPEEAPSAVCQPGPILPGMRSTASPQAGLEGEKKAKTCLPLRKRPYVVPGADGDAQGPLAGKVPKTESSELWGSPFNGYHSPYISVSYPRFPAAYYSGLAGPFLSPEMSPLLHPVTPNPVMRVPTPYSFLCPMEAQLALDVATATKQDEDGDTPLHIAVVQGNLLAARRLIALFHQGRQSLDTFNNLRQTPLHLAVITAQPTLVKLLLSHGASPMVLDRNGQTALHLACEHDSVHCLQELLDGSPAPLDLEARNFEGFSPLHVAVGTQNRDIILTLLEHGADVDAVDIKSGRSPLLHAVENDNLEMVELLLQHGANVNAQSYGGNTALHAACGRGLLETLRLLVRNGADGSLKNYHNDTPLMVAKNKRVIDILRGKTSRPGPPPENIREGSSPATSNASSPGIRPVHTGLLRASPDSCPTTPSPAQTPKPHRAVQSPNSANQKPESTASTNGPLTHGTLPGVKLERSPTPPTPEQPVGFPGMPKFFLPVAESLVDPAFHATLYPFASSSHNYSPHHLCLLPAGMQHSVISLPAAPQASRIHPRGAEVDQSQTLLDSETPPAADLKGQWPKSRDSGPGGS</sequence>
<evidence type="ECO:0000256" key="1">
    <source>
        <dbReference type="ARBA" id="ARBA00022737"/>
    </source>
</evidence>
<reference evidence="5" key="2">
    <citation type="submission" date="2025-08" db="UniProtKB">
        <authorList>
            <consortium name="Ensembl"/>
        </authorList>
    </citation>
    <scope>IDENTIFICATION</scope>
</reference>
<dbReference type="Gene3D" id="1.25.40.20">
    <property type="entry name" value="Ankyrin repeat-containing domain"/>
    <property type="match status" value="1"/>
</dbReference>
<dbReference type="OrthoDB" id="10254947at2759"/>
<dbReference type="GO" id="GO:0051059">
    <property type="term" value="F:NF-kappaB binding"/>
    <property type="evidence" value="ECO:0007669"/>
    <property type="project" value="TreeGrafter"/>
</dbReference>
<dbReference type="InterPro" id="IPR002110">
    <property type="entry name" value="Ankyrin_rpt"/>
</dbReference>
<dbReference type="OMA" id="GCEGQWL"/>
<feature type="compositionally biased region" description="Polar residues" evidence="4">
    <location>
        <begin position="527"/>
        <end position="545"/>
    </location>
</feature>
<feature type="repeat" description="ANK" evidence="3">
    <location>
        <begin position="242"/>
        <end position="263"/>
    </location>
</feature>
<evidence type="ECO:0000256" key="2">
    <source>
        <dbReference type="ARBA" id="ARBA00023043"/>
    </source>
</evidence>
<dbReference type="AlphaFoldDB" id="A0A670IUB4"/>
<keyword evidence="2 3" id="KW-0040">ANK repeat</keyword>
<feature type="region of interest" description="Disordered" evidence="4">
    <location>
        <begin position="1"/>
        <end position="124"/>
    </location>
</feature>
<evidence type="ECO:0000256" key="4">
    <source>
        <dbReference type="SAM" id="MobiDB-lite"/>
    </source>
</evidence>
<gene>
    <name evidence="5" type="primary">BCL3</name>
</gene>
<feature type="repeat" description="ANK" evidence="3">
    <location>
        <begin position="415"/>
        <end position="447"/>
    </location>
</feature>
<dbReference type="Proteomes" id="UP000472272">
    <property type="component" value="Chromosome 8"/>
</dbReference>
<name>A0A670IUB4_PODMU</name>
<evidence type="ECO:0000256" key="3">
    <source>
        <dbReference type="PROSITE-ProRule" id="PRU00023"/>
    </source>
</evidence>
<organism evidence="5 6">
    <name type="scientific">Podarcis muralis</name>
    <name type="common">Wall lizard</name>
    <name type="synonym">Lacerta muralis</name>
    <dbReference type="NCBI Taxonomy" id="64176"/>
    <lineage>
        <taxon>Eukaryota</taxon>
        <taxon>Metazoa</taxon>
        <taxon>Chordata</taxon>
        <taxon>Craniata</taxon>
        <taxon>Vertebrata</taxon>
        <taxon>Euteleostomi</taxon>
        <taxon>Lepidosauria</taxon>
        <taxon>Squamata</taxon>
        <taxon>Bifurcata</taxon>
        <taxon>Unidentata</taxon>
        <taxon>Episquamata</taxon>
        <taxon>Laterata</taxon>
        <taxon>Lacertibaenia</taxon>
        <taxon>Lacertidae</taxon>
        <taxon>Podarcis</taxon>
    </lineage>
</organism>
<dbReference type="CTD" id="602"/>
<dbReference type="RefSeq" id="XP_028598072.1">
    <property type="nucleotide sequence ID" value="XM_028742239.1"/>
</dbReference>
<dbReference type="PROSITE" id="PS50297">
    <property type="entry name" value="ANK_REP_REGION"/>
    <property type="match status" value="5"/>
</dbReference>
<keyword evidence="6" id="KW-1185">Reference proteome</keyword>
<proteinExistence type="predicted"/>
<dbReference type="Pfam" id="PF12796">
    <property type="entry name" value="Ank_2"/>
    <property type="match status" value="2"/>
</dbReference>
<protein>
    <submittedName>
        <fullName evidence="5">BCL3 transcription coactivator</fullName>
    </submittedName>
</protein>
<dbReference type="InterPro" id="IPR036770">
    <property type="entry name" value="Ankyrin_rpt-contain_sf"/>
</dbReference>
<dbReference type="SMART" id="SM00248">
    <property type="entry name" value="ANK"/>
    <property type="match status" value="6"/>
</dbReference>
<dbReference type="GeneTree" id="ENSGT00940000161392"/>
<reference evidence="5 6" key="1">
    <citation type="journal article" date="2019" name="Proc. Natl. Acad. Sci. U.S.A.">
        <title>Regulatory changes in pterin and carotenoid genes underlie balanced color polymorphisms in the wall lizard.</title>
        <authorList>
            <person name="Andrade P."/>
            <person name="Pinho C."/>
            <person name="Perez I de Lanuza G."/>
            <person name="Afonso S."/>
            <person name="Brejcha J."/>
            <person name="Rubin C.J."/>
            <person name="Wallerman O."/>
            <person name="Pereira P."/>
            <person name="Sabatino S.J."/>
            <person name="Bellati A."/>
            <person name="Pellitteri-Rosa D."/>
            <person name="Bosakova Z."/>
            <person name="Bunikis I."/>
            <person name="Carretero M.A."/>
            <person name="Feiner N."/>
            <person name="Marsik P."/>
            <person name="Pauperio F."/>
            <person name="Salvi D."/>
            <person name="Soler L."/>
            <person name="While G.M."/>
            <person name="Uller T."/>
            <person name="Font E."/>
            <person name="Andersson L."/>
            <person name="Carneiro M."/>
        </authorList>
    </citation>
    <scope>NUCLEOTIDE SEQUENCE</scope>
</reference>
<dbReference type="KEGG" id="pmua:114603340"/>
<dbReference type="PANTHER" id="PTHR46680">
    <property type="entry name" value="NF-KAPPA-B INHIBITOR ALPHA"/>
    <property type="match status" value="1"/>
</dbReference>
<feature type="region of interest" description="Disordered" evidence="4">
    <location>
        <begin position="627"/>
        <end position="671"/>
    </location>
</feature>
<dbReference type="PROSITE" id="PS50088">
    <property type="entry name" value="ANK_REPEAT"/>
    <property type="match status" value="5"/>
</dbReference>
<dbReference type="Pfam" id="PF00023">
    <property type="entry name" value="Ank"/>
    <property type="match status" value="1"/>
</dbReference>